<evidence type="ECO:0000313" key="1">
    <source>
        <dbReference type="EMBL" id="SPO43683.1"/>
    </source>
</evidence>
<evidence type="ECO:0000313" key="2">
    <source>
        <dbReference type="Proteomes" id="UP000325008"/>
    </source>
</evidence>
<dbReference type="Proteomes" id="UP000325008">
    <property type="component" value="Unassembled WGS sequence"/>
</dbReference>
<sequence>MAPSALVPGSGLSATPIPSSGPAWHVLRRASSSSSSSNSTADGAGYQVLRISPMMNERGDFNGTCTKEEVMTITPETPDGSCSSYFADVTDYCCAAVGGIYNATFQAVGLPDAQAMALDHPICATSNYADKSHCSSTTPVPYGVCNRNGPDTSRTVQQATSSAATSHPGTAWRWAAVVTATLACAAIQSMVSLMWCPSMLAEILADSLIHPPLVLPFALYSRPSSHESFRQTMTSVMIPRRLDTRPRGTKWTINL</sequence>
<dbReference type="OrthoDB" id="3365535at2759"/>
<reference evidence="1" key="1">
    <citation type="submission" date="2018-03" db="EMBL/GenBank/DDBJ databases">
        <authorList>
            <person name="Guldener U."/>
        </authorList>
    </citation>
    <scope>NUCLEOTIDE SEQUENCE [LARGE SCALE GENOMIC DNA]</scope>
    <source>
        <strain evidence="1">ATCC34888</strain>
    </source>
</reference>
<dbReference type="AlphaFoldDB" id="A0A5C3FH00"/>
<protein>
    <submittedName>
        <fullName evidence="1">Uncharacterized protein</fullName>
    </submittedName>
</protein>
<organism evidence="1 2">
    <name type="scientific">Pseudozyma antarctica</name>
    <name type="common">Yeast</name>
    <name type="synonym">Candida antarctica</name>
    <dbReference type="NCBI Taxonomy" id="84753"/>
    <lineage>
        <taxon>Eukaryota</taxon>
        <taxon>Fungi</taxon>
        <taxon>Dikarya</taxon>
        <taxon>Basidiomycota</taxon>
        <taxon>Ustilaginomycotina</taxon>
        <taxon>Ustilaginomycetes</taxon>
        <taxon>Ustilaginales</taxon>
        <taxon>Ustilaginaceae</taxon>
        <taxon>Moesziomyces</taxon>
    </lineage>
</organism>
<keyword evidence="2" id="KW-1185">Reference proteome</keyword>
<name>A0A5C3FH00_PSEA2</name>
<gene>
    <name evidence="1" type="ORF">PSANT_01368</name>
</gene>
<comment type="caution">
    <text evidence="1">The sequence shown here is derived from an EMBL/GenBank/DDBJ whole genome shotgun (WGS) entry which is preliminary data.</text>
</comment>
<dbReference type="EMBL" id="OOIQ01000002">
    <property type="protein sequence ID" value="SPO43683.1"/>
    <property type="molecule type" value="Genomic_DNA"/>
</dbReference>
<proteinExistence type="predicted"/>
<dbReference type="RefSeq" id="XP_014658698.1">
    <property type="nucleotide sequence ID" value="XM_014803212.1"/>
</dbReference>
<accession>A0A5C3FH00</accession>